<feature type="domain" description="RDD" evidence="8">
    <location>
        <begin position="146"/>
        <end position="282"/>
    </location>
</feature>
<evidence type="ECO:0000256" key="7">
    <source>
        <dbReference type="SAM" id="Phobius"/>
    </source>
</evidence>
<evidence type="ECO:0000256" key="2">
    <source>
        <dbReference type="ARBA" id="ARBA00022475"/>
    </source>
</evidence>
<feature type="region of interest" description="Disordered" evidence="6">
    <location>
        <begin position="1"/>
        <end position="126"/>
    </location>
</feature>
<keyword evidence="10" id="KW-1185">Reference proteome</keyword>
<dbReference type="AlphaFoldDB" id="A0A931DGJ3"/>
<evidence type="ECO:0000256" key="4">
    <source>
        <dbReference type="ARBA" id="ARBA00022989"/>
    </source>
</evidence>
<feature type="transmembrane region" description="Helical" evidence="7">
    <location>
        <begin position="194"/>
        <end position="212"/>
    </location>
</feature>
<dbReference type="InterPro" id="IPR010432">
    <property type="entry name" value="RDD"/>
</dbReference>
<evidence type="ECO:0000313" key="9">
    <source>
        <dbReference type="EMBL" id="MBG6087151.1"/>
    </source>
</evidence>
<reference evidence="9" key="1">
    <citation type="submission" date="2020-11" db="EMBL/GenBank/DDBJ databases">
        <title>Sequencing the genomes of 1000 actinobacteria strains.</title>
        <authorList>
            <person name="Klenk H.-P."/>
        </authorList>
    </citation>
    <scope>NUCLEOTIDE SEQUENCE</scope>
    <source>
        <strain evidence="9">DSM 43175</strain>
    </source>
</reference>
<sequence>MTPPPQNPPSGEQPEDRPWPPPDRSGQGPEEPGERHAEERPERPPREQPPPHGEGEPYAAPGQPPYGGQAPSPGQQPYGEQQQPPYGQPYPGQPYGGQPYGQPGQPPPAQPYGGQPPYGGAPPYGGYQQPYGAPPAFYGAAYTDLASRWARLGALILDDILLAVVTGIVTLPFYDWDRTFNPVTGTSIYWGPGNASGNLLALLIVFLYYWLLTARWGQTLGKKALGIRVVRAQDGGAISSGASAWRYGVQLLLAIPCGLGTLLDALWIFWDPRKQTIHDKAARTVVVKVRPGVPDPYERR</sequence>
<evidence type="ECO:0000256" key="3">
    <source>
        <dbReference type="ARBA" id="ARBA00022692"/>
    </source>
</evidence>
<feature type="compositionally biased region" description="Low complexity" evidence="6">
    <location>
        <begin position="56"/>
        <end position="85"/>
    </location>
</feature>
<dbReference type="Pfam" id="PF06271">
    <property type="entry name" value="RDD"/>
    <property type="match status" value="1"/>
</dbReference>
<dbReference type="PANTHER" id="PTHR36115">
    <property type="entry name" value="PROLINE-RICH ANTIGEN HOMOLOG-RELATED"/>
    <property type="match status" value="1"/>
</dbReference>
<evidence type="ECO:0000256" key="1">
    <source>
        <dbReference type="ARBA" id="ARBA00004651"/>
    </source>
</evidence>
<dbReference type="EMBL" id="JADOUA010000001">
    <property type="protein sequence ID" value="MBG6087151.1"/>
    <property type="molecule type" value="Genomic_DNA"/>
</dbReference>
<organism evidence="9 10">
    <name type="scientific">Actinomadura viridis</name>
    <dbReference type="NCBI Taxonomy" id="58110"/>
    <lineage>
        <taxon>Bacteria</taxon>
        <taxon>Bacillati</taxon>
        <taxon>Actinomycetota</taxon>
        <taxon>Actinomycetes</taxon>
        <taxon>Streptosporangiales</taxon>
        <taxon>Thermomonosporaceae</taxon>
        <taxon>Actinomadura</taxon>
    </lineage>
</organism>
<dbReference type="GO" id="GO:0005886">
    <property type="term" value="C:plasma membrane"/>
    <property type="evidence" value="ECO:0007669"/>
    <property type="project" value="UniProtKB-SubCell"/>
</dbReference>
<evidence type="ECO:0000256" key="5">
    <source>
        <dbReference type="ARBA" id="ARBA00023136"/>
    </source>
</evidence>
<gene>
    <name evidence="9" type="ORF">IW256_001264</name>
</gene>
<keyword evidence="5 7" id="KW-0472">Membrane</keyword>
<comment type="subcellular location">
    <subcellularLocation>
        <location evidence="1">Cell membrane</location>
        <topology evidence="1">Multi-pass membrane protein</topology>
    </subcellularLocation>
</comment>
<dbReference type="PANTHER" id="PTHR36115:SF4">
    <property type="entry name" value="MEMBRANE PROTEIN"/>
    <property type="match status" value="1"/>
</dbReference>
<evidence type="ECO:0000259" key="8">
    <source>
        <dbReference type="Pfam" id="PF06271"/>
    </source>
</evidence>
<keyword evidence="4 7" id="KW-1133">Transmembrane helix</keyword>
<feature type="transmembrane region" description="Helical" evidence="7">
    <location>
        <begin position="251"/>
        <end position="270"/>
    </location>
</feature>
<dbReference type="Proteomes" id="UP000614047">
    <property type="component" value="Unassembled WGS sequence"/>
</dbReference>
<comment type="caution">
    <text evidence="9">The sequence shown here is derived from an EMBL/GenBank/DDBJ whole genome shotgun (WGS) entry which is preliminary data.</text>
</comment>
<name>A0A931DGJ3_9ACTN</name>
<accession>A0A931DGJ3</accession>
<evidence type="ECO:0000256" key="6">
    <source>
        <dbReference type="SAM" id="MobiDB-lite"/>
    </source>
</evidence>
<feature type="compositionally biased region" description="Basic and acidic residues" evidence="6">
    <location>
        <begin position="32"/>
        <end position="46"/>
    </location>
</feature>
<dbReference type="InterPro" id="IPR051791">
    <property type="entry name" value="Pra-immunoreactive"/>
</dbReference>
<proteinExistence type="predicted"/>
<protein>
    <submittedName>
        <fullName evidence="9">RDD family membrane protein YckC</fullName>
    </submittedName>
</protein>
<feature type="transmembrane region" description="Helical" evidence="7">
    <location>
        <begin position="152"/>
        <end position="174"/>
    </location>
</feature>
<evidence type="ECO:0000313" key="10">
    <source>
        <dbReference type="Proteomes" id="UP000614047"/>
    </source>
</evidence>
<dbReference type="RefSeq" id="WP_197010055.1">
    <property type="nucleotide sequence ID" value="NZ_BAABES010000006.1"/>
</dbReference>
<keyword evidence="3 7" id="KW-0812">Transmembrane</keyword>
<keyword evidence="2" id="KW-1003">Cell membrane</keyword>